<proteinExistence type="predicted"/>
<feature type="domain" description="Mannosylglycerate hydrolase MGH1-like glycoside hydrolase" evidence="2">
    <location>
        <begin position="389"/>
        <end position="602"/>
    </location>
</feature>
<dbReference type="Pfam" id="PF14742">
    <property type="entry name" value="GDE_N_bis"/>
    <property type="match status" value="1"/>
</dbReference>
<evidence type="ECO:0000259" key="2">
    <source>
        <dbReference type="Pfam" id="PF22422"/>
    </source>
</evidence>
<dbReference type="InterPro" id="IPR054491">
    <property type="entry name" value="MGH1-like_GH"/>
</dbReference>
<evidence type="ECO:0000313" key="3">
    <source>
        <dbReference type="EMBL" id="MBC6448027.1"/>
    </source>
</evidence>
<dbReference type="Gene3D" id="1.50.10.10">
    <property type="match status" value="1"/>
</dbReference>
<organism evidence="3 4">
    <name type="scientific">Actinokineospora xionganensis</name>
    <dbReference type="NCBI Taxonomy" id="2684470"/>
    <lineage>
        <taxon>Bacteria</taxon>
        <taxon>Bacillati</taxon>
        <taxon>Actinomycetota</taxon>
        <taxon>Actinomycetes</taxon>
        <taxon>Pseudonocardiales</taxon>
        <taxon>Pseudonocardiaceae</taxon>
        <taxon>Actinokineospora</taxon>
    </lineage>
</organism>
<dbReference type="InterPro" id="IPR032856">
    <property type="entry name" value="GDE_N_bis"/>
</dbReference>
<keyword evidence="4" id="KW-1185">Reference proteome</keyword>
<gene>
    <name evidence="3" type="ORF">GPZ80_12695</name>
</gene>
<dbReference type="EMBL" id="JABVED010000006">
    <property type="protein sequence ID" value="MBC6448027.1"/>
    <property type="molecule type" value="Genomic_DNA"/>
</dbReference>
<dbReference type="Proteomes" id="UP000734823">
    <property type="component" value="Unassembled WGS sequence"/>
</dbReference>
<feature type="domain" description="Putative glycogen debranching enzyme N-terminal" evidence="1">
    <location>
        <begin position="37"/>
        <end position="218"/>
    </location>
</feature>
<sequence>MGRYQQLKFREADELTAWASSAAPPLSSVGGVGTTTLVDGSTFCQSAMDGDIHPDRPHGLFVCDTRVLSGWRLTLDGQAVESLGTSSQQPFSAEFVGRAAPRGGLADSTLLVVRERSLEGGMREDLVLHNLSGEPAGVAVCLTVEADFADLFEVKEGRVQAQPGVEVEAGADTLTYTWSADDHTMRMALSATGGPQIAAGQISFRAVVPARGRWSTRFTVRTSSGADAVASPASRLYAWQIAIPRIATSDPALATTLRTSAVDLGALQIHDPDHPGRLVVAAGAPWFMALFGRDSLLTSWMALPLDQRLALGTLQTLADHQGTKVDPLTEEEPGRILHEVRLGREAALTLGGGNAYYGTADATPLFVALLGELHRWGLPEADLTALLPAADRALAWVEEYGDRDGDLFVEYQRATDRGLRNQGWKDSFDGVNDAAGRLSVAPIALAEVQAYVFAAYTARARIAAAFGDSATAATCEAKAARLKEAFNDRFWLPEQGWFAIGLDADKRPIDALTSNLGHCLWCGIVEDDKAASVAGHLTGPSMWTGFGVRTLATTMGAYNPMSYHNGSVWPHDSAIAAAGLMRYGFVEEAQKVAKGILDAARHFGGRLPELFCGFDRSEFPSPIPYPTSCSPQAWAAAAPILLAQTLLRFQPDLPDGTVRFAPVLPERMIPLRIESLPLAGFRLTLEVGDESSVDGLPDNLTLTGAETAR</sequence>
<dbReference type="SUPFAM" id="SSF48208">
    <property type="entry name" value="Six-hairpin glycosidases"/>
    <property type="match status" value="1"/>
</dbReference>
<dbReference type="Pfam" id="PF22422">
    <property type="entry name" value="MGH1-like_GH"/>
    <property type="match status" value="1"/>
</dbReference>
<accession>A0ABR7L6U8</accession>
<protein>
    <submittedName>
        <fullName evidence="3">Amylo-alpha-1,6-glucosidase</fullName>
    </submittedName>
</protein>
<evidence type="ECO:0000259" key="1">
    <source>
        <dbReference type="Pfam" id="PF14742"/>
    </source>
</evidence>
<name>A0ABR7L6U8_9PSEU</name>
<dbReference type="InterPro" id="IPR012341">
    <property type="entry name" value="6hp_glycosidase-like_sf"/>
</dbReference>
<comment type="caution">
    <text evidence="3">The sequence shown here is derived from an EMBL/GenBank/DDBJ whole genome shotgun (WGS) entry which is preliminary data.</text>
</comment>
<dbReference type="InterPro" id="IPR008928">
    <property type="entry name" value="6-hairpin_glycosidase_sf"/>
</dbReference>
<evidence type="ECO:0000313" key="4">
    <source>
        <dbReference type="Proteomes" id="UP000734823"/>
    </source>
</evidence>
<reference evidence="3 4" key="1">
    <citation type="submission" date="2020-06" db="EMBL/GenBank/DDBJ databases">
        <title>Actinokineospora xiongansis sp. nov., isolated from soil of Baiyangdian.</title>
        <authorList>
            <person name="Zhang X."/>
        </authorList>
    </citation>
    <scope>NUCLEOTIDE SEQUENCE [LARGE SCALE GENOMIC DNA]</scope>
    <source>
        <strain evidence="3 4">HBU206404</strain>
    </source>
</reference>